<proteinExistence type="predicted"/>
<dbReference type="GO" id="GO:0016787">
    <property type="term" value="F:hydrolase activity"/>
    <property type="evidence" value="ECO:0007669"/>
    <property type="project" value="UniProtKB-KW"/>
</dbReference>
<dbReference type="NCBIfam" id="TIGR01509">
    <property type="entry name" value="HAD-SF-IA-v3"/>
    <property type="match status" value="1"/>
</dbReference>
<dbReference type="AlphaFoldDB" id="A0A7Z0QLQ3"/>
<dbReference type="SFLD" id="SFLDS00003">
    <property type="entry name" value="Haloacid_Dehalogenase"/>
    <property type="match status" value="1"/>
</dbReference>
<dbReference type="Pfam" id="PF13419">
    <property type="entry name" value="HAD_2"/>
    <property type="match status" value="1"/>
</dbReference>
<dbReference type="InterPro" id="IPR023198">
    <property type="entry name" value="PGP-like_dom2"/>
</dbReference>
<sequence length="210" mass="24130">MSKASDIQAIIFDLSEVLLHGLLGLHERLGRSVGVSSSRLELQIPELKALFEGRISEQDYWSALIDKHCWTISSEELHNLVREGFREIPGTRSIIHELRRSGYRIGLLSVHAREWISYCEEKFSFRELFDEISYSFETDTCKPAPQSFVMILERLRCRPQEALFIDDMPANLDAASMIGMHTLQFVSAARLRRDLHLFGIALPSARTRHD</sequence>
<dbReference type="SFLD" id="SFLDG01129">
    <property type="entry name" value="C1.5:_HAD__Beta-PGM__Phosphata"/>
    <property type="match status" value="1"/>
</dbReference>
<geneLocation type="plasmid" evidence="2 3">
    <name>pBb323S2a</name>
</geneLocation>
<reference evidence="2 3" key="1">
    <citation type="journal article" date="2017" name="Syst. Appl. Microbiol.">
        <title>Soybeans inoculated with root zone soils of Canadian native legumes harbour diverse and novel Bradyrhizobium spp. that possess agricultural potential.</title>
        <authorList>
            <person name="Bromfield E.S.P."/>
            <person name="Cloutier S."/>
            <person name="Tambong J.T."/>
            <person name="Tran Thi T.V."/>
        </authorList>
    </citation>
    <scope>NUCLEOTIDE SEQUENCE [LARGE SCALE GENOMIC DNA]</scope>
    <source>
        <strain evidence="2 3">323S2</strain>
    </source>
</reference>
<dbReference type="EMBL" id="CP088278">
    <property type="protein sequence ID" value="UGX89611.1"/>
    <property type="molecule type" value="Genomic_DNA"/>
</dbReference>
<keyword evidence="2" id="KW-0614">Plasmid</keyword>
<dbReference type="PANTHER" id="PTHR43611:SF3">
    <property type="entry name" value="FLAVIN MONONUCLEOTIDE HYDROLASE 1, CHLOROPLATIC"/>
    <property type="match status" value="1"/>
</dbReference>
<dbReference type="InterPro" id="IPR041492">
    <property type="entry name" value="HAD_2"/>
</dbReference>
<dbReference type="SUPFAM" id="SSF56784">
    <property type="entry name" value="HAD-like"/>
    <property type="match status" value="1"/>
</dbReference>
<reference evidence="1" key="2">
    <citation type="submission" date="2020-06" db="EMBL/GenBank/DDBJ databases">
        <title>Whole Genome Sequence of Bradyrhizobium sp. Strain 323S2.</title>
        <authorList>
            <person name="Bromfield E.S.P."/>
        </authorList>
    </citation>
    <scope>NUCLEOTIDE SEQUENCE [LARGE SCALE GENOMIC DNA]</scope>
    <source>
        <strain evidence="1">323S2</strain>
    </source>
</reference>
<accession>A0A7Z0QLQ3</accession>
<protein>
    <submittedName>
        <fullName evidence="1">HAD-IA family hydrolase</fullName>
    </submittedName>
</protein>
<dbReference type="RefSeq" id="WP_166354064.1">
    <property type="nucleotide sequence ID" value="NZ_CP049700.1"/>
</dbReference>
<dbReference type="InterPro" id="IPR023214">
    <property type="entry name" value="HAD_sf"/>
</dbReference>
<dbReference type="PANTHER" id="PTHR43611">
    <property type="entry name" value="ALPHA-D-GLUCOSE 1-PHOSPHATE PHOSPHATASE"/>
    <property type="match status" value="1"/>
</dbReference>
<dbReference type="Gene3D" id="3.40.50.1000">
    <property type="entry name" value="HAD superfamily/HAD-like"/>
    <property type="match status" value="1"/>
</dbReference>
<dbReference type="Gene3D" id="1.10.150.240">
    <property type="entry name" value="Putative phosphatase, domain 2"/>
    <property type="match status" value="1"/>
</dbReference>
<gene>
    <name evidence="2" type="ORF">G6321_00002455</name>
    <name evidence="1" type="ORF">G6321_53345</name>
</gene>
<name>A0A7Z0QLQ3_9BRAD</name>
<evidence type="ECO:0000313" key="1">
    <source>
        <dbReference type="EMBL" id="NYY96711.1"/>
    </source>
</evidence>
<dbReference type="Proteomes" id="UP000564836">
    <property type="component" value="Plasmid pBb323S2a"/>
</dbReference>
<dbReference type="InterPro" id="IPR006439">
    <property type="entry name" value="HAD-SF_hydro_IA"/>
</dbReference>
<evidence type="ECO:0000313" key="3">
    <source>
        <dbReference type="Proteomes" id="UP000564836"/>
    </source>
</evidence>
<dbReference type="InterPro" id="IPR036412">
    <property type="entry name" value="HAD-like_sf"/>
</dbReference>
<reference evidence="2 3" key="3">
    <citation type="journal article" date="2022" name="Int. J. Syst. Evol. Microbiol.">
        <title>Strains of Bradyrhizobium barranii sp. nov. associated with legumes native to Canada are symbionts of soybeans and belong to different subspecies (subsp. barranii subsp. nov. and subsp. apii subsp. nov.) and symbiovars (sv. glycinearum and sv. septentrionale).</title>
        <authorList>
            <person name="Bromfield E.S.P."/>
            <person name="Cloutier S."/>
            <person name="Wasai-Hara S."/>
            <person name="Minamisawa K."/>
        </authorList>
    </citation>
    <scope>NUCLEOTIDE SEQUENCE [LARGE SCALE GENOMIC DNA]</scope>
    <source>
        <strain evidence="2 3">323S2</strain>
        <plasmid evidence="3">pBb323S2a</plasmid>
    </source>
</reference>
<dbReference type="EMBL" id="JACBFH010000004">
    <property type="protein sequence ID" value="NYY96711.1"/>
    <property type="molecule type" value="Genomic_DNA"/>
</dbReference>
<evidence type="ECO:0000313" key="2">
    <source>
        <dbReference type="EMBL" id="UGX89611.1"/>
    </source>
</evidence>
<organism evidence="1">
    <name type="scientific">Bradyrhizobium barranii subsp. barranii</name>
    <dbReference type="NCBI Taxonomy" id="2823807"/>
    <lineage>
        <taxon>Bacteria</taxon>
        <taxon>Pseudomonadati</taxon>
        <taxon>Pseudomonadota</taxon>
        <taxon>Alphaproteobacteria</taxon>
        <taxon>Hyphomicrobiales</taxon>
        <taxon>Nitrobacteraceae</taxon>
        <taxon>Bradyrhizobium</taxon>
        <taxon>Bradyrhizobium barranii</taxon>
    </lineage>
</organism>
<dbReference type="PRINTS" id="PR00413">
    <property type="entry name" value="HADHALOGNASE"/>
</dbReference>
<keyword evidence="1" id="KW-0378">Hydrolase</keyword>